<dbReference type="OrthoDB" id="524326at2759"/>
<evidence type="ECO:0000313" key="2">
    <source>
        <dbReference type="Proteomes" id="UP000699462"/>
    </source>
</evidence>
<keyword evidence="2" id="KW-1185">Reference proteome</keyword>
<dbReference type="Proteomes" id="UP000699462">
    <property type="component" value="Unassembled WGS sequence"/>
</dbReference>
<evidence type="ECO:0000313" key="1">
    <source>
        <dbReference type="EMBL" id="KAF8564493.1"/>
    </source>
</evidence>
<reference evidence="1 2" key="1">
    <citation type="submission" date="2019-07" db="EMBL/GenBank/DDBJ databases">
        <title>Annotation for the trematode Paragonimus westermani.</title>
        <authorList>
            <person name="Choi Y.-J."/>
        </authorList>
    </citation>
    <scope>NUCLEOTIDE SEQUENCE [LARGE SCALE GENOMIC DNA]</scope>
    <source>
        <strain evidence="1">180907_Pwestermani</strain>
    </source>
</reference>
<gene>
    <name evidence="1" type="ORF">P879_09788</name>
</gene>
<dbReference type="EMBL" id="JTDF01008552">
    <property type="protein sequence ID" value="KAF8564493.1"/>
    <property type="molecule type" value="Genomic_DNA"/>
</dbReference>
<accession>A0A8T0D9H1</accession>
<dbReference type="AlphaFoldDB" id="A0A8T0D9H1"/>
<sequence>MHKNRRIDSIQLLAVATGRRPSKLAHYSGAHRRRLLAYLIREAKAVNHTLLRLNNEMEGEWTELKDQRVNLSAQLQHLGLQPP</sequence>
<proteinExistence type="predicted"/>
<protein>
    <submittedName>
        <fullName evidence="1">Uncharacterized protein</fullName>
    </submittedName>
</protein>
<name>A0A8T0D9H1_9TREM</name>
<organism evidence="1 2">
    <name type="scientific">Paragonimus westermani</name>
    <dbReference type="NCBI Taxonomy" id="34504"/>
    <lineage>
        <taxon>Eukaryota</taxon>
        <taxon>Metazoa</taxon>
        <taxon>Spiralia</taxon>
        <taxon>Lophotrochozoa</taxon>
        <taxon>Platyhelminthes</taxon>
        <taxon>Trematoda</taxon>
        <taxon>Digenea</taxon>
        <taxon>Plagiorchiida</taxon>
        <taxon>Troglotremata</taxon>
        <taxon>Troglotrematidae</taxon>
        <taxon>Paragonimus</taxon>
    </lineage>
</organism>
<comment type="caution">
    <text evidence="1">The sequence shown here is derived from an EMBL/GenBank/DDBJ whole genome shotgun (WGS) entry which is preliminary data.</text>
</comment>